<reference evidence="1 2" key="1">
    <citation type="submission" date="2018-11" db="EMBL/GenBank/DDBJ databases">
        <authorList>
            <consortium name="Pathogen Informatics"/>
        </authorList>
    </citation>
    <scope>NUCLEOTIDE SEQUENCE [LARGE SCALE GENOMIC DNA]</scope>
    <source>
        <strain evidence="1 2">Zambia</strain>
    </source>
</reference>
<dbReference type="AlphaFoldDB" id="A0A183MQA3"/>
<evidence type="ECO:0000313" key="1">
    <source>
        <dbReference type="EMBL" id="VDP26976.1"/>
    </source>
</evidence>
<evidence type="ECO:0000313" key="2">
    <source>
        <dbReference type="Proteomes" id="UP000277204"/>
    </source>
</evidence>
<proteinExistence type="predicted"/>
<protein>
    <submittedName>
        <fullName evidence="1">Uncharacterized protein</fullName>
    </submittedName>
</protein>
<dbReference type="EMBL" id="UZAI01017585">
    <property type="protein sequence ID" value="VDP26976.1"/>
    <property type="molecule type" value="Genomic_DNA"/>
</dbReference>
<name>A0A183MQA3_9TREM</name>
<dbReference type="STRING" id="48269.A0A183MQA3"/>
<organism evidence="1 2">
    <name type="scientific">Schistosoma margrebowiei</name>
    <dbReference type="NCBI Taxonomy" id="48269"/>
    <lineage>
        <taxon>Eukaryota</taxon>
        <taxon>Metazoa</taxon>
        <taxon>Spiralia</taxon>
        <taxon>Lophotrochozoa</taxon>
        <taxon>Platyhelminthes</taxon>
        <taxon>Trematoda</taxon>
        <taxon>Digenea</taxon>
        <taxon>Strigeidida</taxon>
        <taxon>Schistosomatoidea</taxon>
        <taxon>Schistosomatidae</taxon>
        <taxon>Schistosoma</taxon>
    </lineage>
</organism>
<sequence>MMLYSGQEGESASHMQGVALVLSKVARKALIGWESHGFRTIKASFETKQEGIPMNVIQCYEPFNGSSKDYKDRLISIAEKCSGKYLANWKEIKPEGAWPQQPPSKRWGPL</sequence>
<accession>A0A183MQA3</accession>
<keyword evidence="2" id="KW-1185">Reference proteome</keyword>
<dbReference type="Proteomes" id="UP000277204">
    <property type="component" value="Unassembled WGS sequence"/>
</dbReference>
<gene>
    <name evidence="1" type="ORF">SMRZ_LOCUS18228</name>
</gene>